<comment type="function">
    <text evidence="2 7">Hydrolysis of 6-phosphogluconolactone to 6-phosphogluconate.</text>
</comment>
<keyword evidence="7" id="KW-0378">Hydrolase</keyword>
<dbReference type="GO" id="GO:0017057">
    <property type="term" value="F:6-phosphogluconolactonase activity"/>
    <property type="evidence" value="ECO:0007669"/>
    <property type="project" value="UniProtKB-UniRule"/>
</dbReference>
<evidence type="ECO:0000256" key="6">
    <source>
        <dbReference type="ARBA" id="ARBA00020337"/>
    </source>
</evidence>
<comment type="caution">
    <text evidence="9">The sequence shown here is derived from an EMBL/GenBank/DDBJ whole genome shotgun (WGS) entry which is preliminary data.</text>
</comment>
<dbReference type="Gene3D" id="3.40.50.1360">
    <property type="match status" value="1"/>
</dbReference>
<dbReference type="InterPro" id="IPR037171">
    <property type="entry name" value="NagB/RpiA_transferase-like"/>
</dbReference>
<dbReference type="CDD" id="cd01400">
    <property type="entry name" value="6PGL"/>
    <property type="match status" value="1"/>
</dbReference>
<dbReference type="STRING" id="1619044.UY92_C0005G0005"/>
<accession>A0A0G1YGL1</accession>
<evidence type="ECO:0000256" key="5">
    <source>
        <dbReference type="ARBA" id="ARBA00013198"/>
    </source>
</evidence>
<proteinExistence type="inferred from homology"/>
<reference evidence="9 10" key="1">
    <citation type="journal article" date="2015" name="Nature">
        <title>rRNA introns, odd ribosomes, and small enigmatic genomes across a large radiation of phyla.</title>
        <authorList>
            <person name="Brown C.T."/>
            <person name="Hug L.A."/>
            <person name="Thomas B.C."/>
            <person name="Sharon I."/>
            <person name="Castelle C.J."/>
            <person name="Singh A."/>
            <person name="Wilkins M.J."/>
            <person name="Williams K.H."/>
            <person name="Banfield J.F."/>
        </authorList>
    </citation>
    <scope>NUCLEOTIDE SEQUENCE [LARGE SCALE GENOMIC DNA]</scope>
</reference>
<organism evidence="9 10">
    <name type="scientific">Candidatus Magasanikbacteria bacterium GW2011_GWA2_56_11</name>
    <dbReference type="NCBI Taxonomy" id="1619044"/>
    <lineage>
        <taxon>Bacteria</taxon>
        <taxon>Candidatus Magasanikiibacteriota</taxon>
    </lineage>
</organism>
<evidence type="ECO:0000256" key="3">
    <source>
        <dbReference type="ARBA" id="ARBA00004961"/>
    </source>
</evidence>
<dbReference type="UniPathway" id="UPA00115">
    <property type="reaction ID" value="UER00409"/>
</dbReference>
<evidence type="ECO:0000313" key="9">
    <source>
        <dbReference type="EMBL" id="KKW42583.1"/>
    </source>
</evidence>
<evidence type="ECO:0000256" key="7">
    <source>
        <dbReference type="RuleBase" id="RU365095"/>
    </source>
</evidence>
<comment type="similarity">
    <text evidence="4 7">Belongs to the glucosamine/galactosamine-6-phosphate isomerase family. 6-phosphogluconolactonase subfamily.</text>
</comment>
<dbReference type="GO" id="GO:0006098">
    <property type="term" value="P:pentose-phosphate shunt"/>
    <property type="evidence" value="ECO:0007669"/>
    <property type="project" value="UniProtKB-UniPathway"/>
</dbReference>
<dbReference type="InterPro" id="IPR005900">
    <property type="entry name" value="6-phosphogluconolactonase_DevB"/>
</dbReference>
<evidence type="ECO:0000259" key="8">
    <source>
        <dbReference type="Pfam" id="PF01182"/>
    </source>
</evidence>
<name>A0A0G1YGL1_9BACT</name>
<evidence type="ECO:0000256" key="4">
    <source>
        <dbReference type="ARBA" id="ARBA00010662"/>
    </source>
</evidence>
<evidence type="ECO:0000313" key="10">
    <source>
        <dbReference type="Proteomes" id="UP000033870"/>
    </source>
</evidence>
<dbReference type="InterPro" id="IPR006148">
    <property type="entry name" value="Glc/Gal-6P_isomerase"/>
</dbReference>
<dbReference type="NCBIfam" id="TIGR01198">
    <property type="entry name" value="pgl"/>
    <property type="match status" value="1"/>
</dbReference>
<comment type="catalytic activity">
    <reaction evidence="1 7">
        <text>6-phospho-D-glucono-1,5-lactone + H2O = 6-phospho-D-gluconate + H(+)</text>
        <dbReference type="Rhea" id="RHEA:12556"/>
        <dbReference type="ChEBI" id="CHEBI:15377"/>
        <dbReference type="ChEBI" id="CHEBI:15378"/>
        <dbReference type="ChEBI" id="CHEBI:57955"/>
        <dbReference type="ChEBI" id="CHEBI:58759"/>
        <dbReference type="EC" id="3.1.1.31"/>
    </reaction>
</comment>
<dbReference type="EC" id="3.1.1.31" evidence="5 7"/>
<evidence type="ECO:0000256" key="2">
    <source>
        <dbReference type="ARBA" id="ARBA00002681"/>
    </source>
</evidence>
<dbReference type="Proteomes" id="UP000033870">
    <property type="component" value="Unassembled WGS sequence"/>
</dbReference>
<comment type="pathway">
    <text evidence="3 7">Carbohydrate degradation; pentose phosphate pathway; D-ribulose 5-phosphate from D-glucose 6-phosphate (oxidative stage): step 2/3.</text>
</comment>
<protein>
    <recommendedName>
        <fullName evidence="6 7">6-phosphogluconolactonase</fullName>
        <shortName evidence="7">6PGL</shortName>
        <ecNumber evidence="5 7">3.1.1.31</ecNumber>
    </recommendedName>
</protein>
<evidence type="ECO:0000256" key="1">
    <source>
        <dbReference type="ARBA" id="ARBA00000832"/>
    </source>
</evidence>
<dbReference type="PANTHER" id="PTHR11054:SF0">
    <property type="entry name" value="6-PHOSPHOGLUCONOLACTONASE"/>
    <property type="match status" value="1"/>
</dbReference>
<dbReference type="GO" id="GO:0005975">
    <property type="term" value="P:carbohydrate metabolic process"/>
    <property type="evidence" value="ECO:0007669"/>
    <property type="project" value="UniProtKB-UniRule"/>
</dbReference>
<dbReference type="Pfam" id="PF01182">
    <property type="entry name" value="Glucosamine_iso"/>
    <property type="match status" value="1"/>
</dbReference>
<dbReference type="EMBL" id="LCRX01000005">
    <property type="protein sequence ID" value="KKW42583.1"/>
    <property type="molecule type" value="Genomic_DNA"/>
</dbReference>
<feature type="domain" description="Glucosamine/galactosamine-6-phosphate isomerase" evidence="8">
    <location>
        <begin position="22"/>
        <end position="214"/>
    </location>
</feature>
<dbReference type="InterPro" id="IPR039104">
    <property type="entry name" value="6PGL"/>
</dbReference>
<dbReference type="AlphaFoldDB" id="A0A0G1YGL1"/>
<sequence>MELKTFSSAADFIDESVKVLAAVSRTKGPEDIVYIALSGGRTPLAVYSAYAEHKDVDFSRLEFFLVDERYVPFDHERSNYHAIAENFLQKLKGKSHGVHFIDTTLLMHKALVTYEKQLKEVPDHALDLVVLGMSPDGHIGSLFPRAPALHEPNHLVAYTHNEQSHTKDRLTLTFPTIMKAKRLLLLLAGEEKKATLEDLLHSDKVMEDMPAKKLLDHPRFTIHFYYPEHGGSTQEIYSLAQRNGVS</sequence>
<dbReference type="SUPFAM" id="SSF100950">
    <property type="entry name" value="NagB/RpiA/CoA transferase-like"/>
    <property type="match status" value="1"/>
</dbReference>
<dbReference type="PANTHER" id="PTHR11054">
    <property type="entry name" value="6-PHOSPHOGLUCONOLACTONASE"/>
    <property type="match status" value="1"/>
</dbReference>
<gene>
    <name evidence="7" type="primary">pgl</name>
    <name evidence="9" type="ORF">UY92_C0005G0005</name>
</gene>